<dbReference type="OrthoDB" id="418748at2759"/>
<dbReference type="InParanoid" id="A0A804J9R7"/>
<dbReference type="PANTHER" id="PTHR35918">
    <property type="entry name" value="OS06G0674800 PROTEIN"/>
    <property type="match status" value="1"/>
</dbReference>
<dbReference type="InterPro" id="IPR016024">
    <property type="entry name" value="ARM-type_fold"/>
</dbReference>
<reference evidence="4" key="2">
    <citation type="submission" date="2021-05" db="UniProtKB">
        <authorList>
            <consortium name="EnsemblPlants"/>
        </authorList>
    </citation>
    <scope>IDENTIFICATION</scope>
    <source>
        <strain evidence="4">subsp. malaccensis</strain>
    </source>
</reference>
<accession>A0A804J9R7</accession>
<evidence type="ECO:0000256" key="1">
    <source>
        <dbReference type="ARBA" id="ARBA00004906"/>
    </source>
</evidence>
<protein>
    <submittedName>
        <fullName evidence="3">(wild Malaysian banana) hypothetical protein</fullName>
    </submittedName>
</protein>
<dbReference type="PROSITE" id="PS50097">
    <property type="entry name" value="BTB"/>
    <property type="match status" value="2"/>
</dbReference>
<dbReference type="OMA" id="CLNILFT"/>
<reference evidence="3" key="1">
    <citation type="submission" date="2021-03" db="EMBL/GenBank/DDBJ databases">
        <authorList>
            <consortium name="Genoscope - CEA"/>
            <person name="William W."/>
        </authorList>
    </citation>
    <scope>NUCLEOTIDE SEQUENCE</scope>
    <source>
        <strain evidence="3">Doubled-haploid Pahang</strain>
    </source>
</reference>
<feature type="domain" description="BTB" evidence="2">
    <location>
        <begin position="819"/>
        <end position="900"/>
    </location>
</feature>
<dbReference type="EnsemblPlants" id="Ma05_t29010.1">
    <property type="protein sequence ID" value="Ma05_p29010.1"/>
    <property type="gene ID" value="Ma05_g29010"/>
</dbReference>
<dbReference type="InterPro" id="IPR059007">
    <property type="entry name" value="ARM_At1g04390"/>
</dbReference>
<keyword evidence="5" id="KW-1185">Reference proteome</keyword>
<dbReference type="Pfam" id="PF26522">
    <property type="entry name" value="ARM_6"/>
    <property type="match status" value="1"/>
</dbReference>
<organism evidence="4 5">
    <name type="scientific">Musa acuminata subsp. malaccensis</name>
    <name type="common">Wild banana</name>
    <name type="synonym">Musa malaccensis</name>
    <dbReference type="NCBI Taxonomy" id="214687"/>
    <lineage>
        <taxon>Eukaryota</taxon>
        <taxon>Viridiplantae</taxon>
        <taxon>Streptophyta</taxon>
        <taxon>Embryophyta</taxon>
        <taxon>Tracheophyta</taxon>
        <taxon>Spermatophyta</taxon>
        <taxon>Magnoliopsida</taxon>
        <taxon>Liliopsida</taxon>
        <taxon>Zingiberales</taxon>
        <taxon>Musaceae</taxon>
        <taxon>Musa</taxon>
    </lineage>
</organism>
<dbReference type="SUPFAM" id="SSF48371">
    <property type="entry name" value="ARM repeat"/>
    <property type="match status" value="1"/>
</dbReference>
<dbReference type="AlphaFoldDB" id="A0A804J9R7"/>
<comment type="pathway">
    <text evidence="1">Protein modification; protein ubiquitination.</text>
</comment>
<dbReference type="Gramene" id="Ma05_t29010.1">
    <property type="protein sequence ID" value="Ma05_p29010.1"/>
    <property type="gene ID" value="Ma05_g29010"/>
</dbReference>
<sequence length="1017" mass="113737">MGGKGKKPEISDHVVTVRRRLHQALSLGMKVSNSKVKRWQSTDTDTQSHALKSMNAFLSCISFTLLQHPLIQDSILDMVIALGGILQSDNKRILDLAADVAQKLVTTLGNTIHRYPMSEVIIHLSCLLSLSELPVAISSAIALNRILTNLGPARGKVLKEIWNALEKADSVGNVMCALQNYEIETQPIEYFLVMATLLESILRRWSLSRYPVWSNSKLMVILQDRCSQSEISISNAVLKLYSALALCGNVAVKLLENKDFLSMVVRSMGLSVPFSVRIEALRLCQCLSRSEDACSMLNGLYCEPIIQGLVGALGGWRSSCSKRVPSDQLPLVLEACRATLLTRWAGNHHSYFWKHEIDRVLLDILLGDCTVSYEAKVALSSDELVAIIYDNTADTRPFVWDILGNLAVHCKEDFLSKTKGALCYLDFLISCACSVATDLMRKGCSSLSSYMNELEPVSRAVLLMVFSPCKYIASQAIYYLSETLRAFGDVCLEYVLASLKLNASGDVSLVADSYHTITNLISLACYSTLPKYHELIVKREGISSLSSIIKMCLNGDIHIGRSNNASHLQSISYGTECCLSNVSSLEGEEVILLYSLQALSQLIAFLNIVCNHHKIVLGEIVVCKKCRNSDAYNLFESLWYILNNSFGSGPKWYSAYILSFFGFYGFPSKIGKKIAKAIDENELADIELLLAKGQSLQVHSPIIVARCPYLLSNETSLPKKSAWNDWKDQNSEHHHRKMRHEIRISDRVDSVSFVKLLEYIYTGFIQADDNLRTPLKVLAKHCGLKSLYDMLSRKLPEWGIACASCNFSEALEPIGNQLSDIILEAKVIEGVSWSCAICRSSVPHMHAHKIILLSSCDYLRALFQSGMHDSCSQVIKVPISWKALVKLVHWFYLGYLPSIKQDCTWNNLDPEWQLHELQVYVELSSLAEFWCLEEVEEQSFKVVVSCINSQQKSSLELIRFAASLNQWKIVTVGVSSIASIYPKLRDGGELEDLDEELVDMLRAKYVCYCQHGDNAFD</sequence>
<dbReference type="InterPro" id="IPR044953">
    <property type="entry name" value="At1g04390-like"/>
</dbReference>
<dbReference type="SUPFAM" id="SSF54695">
    <property type="entry name" value="POZ domain"/>
    <property type="match status" value="2"/>
</dbReference>
<evidence type="ECO:0000259" key="2">
    <source>
        <dbReference type="PROSITE" id="PS50097"/>
    </source>
</evidence>
<dbReference type="Proteomes" id="UP000012960">
    <property type="component" value="Unplaced"/>
</dbReference>
<dbReference type="InterPro" id="IPR011333">
    <property type="entry name" value="SKP1/BTB/POZ_sf"/>
</dbReference>
<name>A0A804J9R7_MUSAM</name>
<dbReference type="PANTHER" id="PTHR35918:SF1">
    <property type="entry name" value="BTB DOMAIN-CONTAINING PROTEIN"/>
    <property type="match status" value="1"/>
</dbReference>
<evidence type="ECO:0000313" key="5">
    <source>
        <dbReference type="Proteomes" id="UP000012960"/>
    </source>
</evidence>
<dbReference type="CDD" id="cd18186">
    <property type="entry name" value="BTB_POZ_ZBTB_KLHL-like"/>
    <property type="match status" value="2"/>
</dbReference>
<proteinExistence type="predicted"/>
<dbReference type="Pfam" id="PF00651">
    <property type="entry name" value="BTB"/>
    <property type="match status" value="1"/>
</dbReference>
<dbReference type="EMBL" id="HG996470">
    <property type="protein sequence ID" value="CAG1840292.1"/>
    <property type="molecule type" value="Genomic_DNA"/>
</dbReference>
<gene>
    <name evidence="3" type="ORF">GSMUA_280940.1</name>
</gene>
<dbReference type="Gene3D" id="3.30.710.10">
    <property type="entry name" value="Potassium Channel Kv1.1, Chain A"/>
    <property type="match status" value="2"/>
</dbReference>
<evidence type="ECO:0000313" key="4">
    <source>
        <dbReference type="EnsemblPlants" id="Ma05_p29010.1"/>
    </source>
</evidence>
<dbReference type="SMART" id="SM00225">
    <property type="entry name" value="BTB"/>
    <property type="match status" value="2"/>
</dbReference>
<evidence type="ECO:0000313" key="3">
    <source>
        <dbReference type="EMBL" id="CAG1840292.1"/>
    </source>
</evidence>
<dbReference type="InterPro" id="IPR000210">
    <property type="entry name" value="BTB/POZ_dom"/>
</dbReference>
<feature type="domain" description="BTB" evidence="2">
    <location>
        <begin position="684"/>
        <end position="769"/>
    </location>
</feature>